<dbReference type="RefSeq" id="WP_046772267.1">
    <property type="nucleotide sequence ID" value="NZ_LBMC01000059.1"/>
</dbReference>
<feature type="domain" description="XdhC- CoxI" evidence="1">
    <location>
        <begin position="13"/>
        <end position="77"/>
    </location>
</feature>
<sequence>MTHTIEDRAGELLAGRVPFVRATVVRAQVPASARAGDDAIILADGTIEGFVGGQCTESSVRAAALGAMRDGESVLLRVLPEDAGPFPDTPGARVVVNPCLSGGAMEIFLQPRLPRPLVHVVGHSPIAAALAELGEPLGFEVVRAGTGTQPPATPSALVIATHGGDEPAVIRAALDAGVGWIGLVASPRRGAGVLAELTLTEAERARVSTPAGLDIGARTAAEIALSILAEIVQEVRAGRLAVPDREPARAPRLAVDPVCGMTVAVGPDTPHLVLDGADVWFCGPGCRDRYATTAGR</sequence>
<proteinExistence type="predicted"/>
<dbReference type="Pfam" id="PF13478">
    <property type="entry name" value="XdhC_C"/>
    <property type="match status" value="1"/>
</dbReference>
<reference evidence="4" key="1">
    <citation type="submission" date="2016-10" db="EMBL/GenBank/DDBJ databases">
        <authorList>
            <person name="Varghese N."/>
            <person name="Submissions S."/>
        </authorList>
    </citation>
    <scope>NUCLEOTIDE SEQUENCE [LARGE SCALE GENOMIC DNA]</scope>
    <source>
        <strain evidence="4">DSM 45079</strain>
    </source>
</reference>
<dbReference type="STRING" id="419479.SAMN04488563_4304"/>
<dbReference type="Gene3D" id="3.40.50.720">
    <property type="entry name" value="NAD(P)-binding Rossmann-like Domain"/>
    <property type="match status" value="1"/>
</dbReference>
<dbReference type="InterPro" id="IPR052698">
    <property type="entry name" value="MoCofactor_Util/Proc"/>
</dbReference>
<dbReference type="Proteomes" id="UP000182977">
    <property type="component" value="Chromosome I"/>
</dbReference>
<feature type="domain" description="XdhC Rossmann" evidence="2">
    <location>
        <begin position="119"/>
        <end position="231"/>
    </location>
</feature>
<dbReference type="InterPro" id="IPR003777">
    <property type="entry name" value="XdhC_CoxI"/>
</dbReference>
<dbReference type="EMBL" id="LT629791">
    <property type="protein sequence ID" value="SDU72187.1"/>
    <property type="molecule type" value="Genomic_DNA"/>
</dbReference>
<dbReference type="Pfam" id="PF02625">
    <property type="entry name" value="XdhC_CoxI"/>
    <property type="match status" value="1"/>
</dbReference>
<name>A0A1H2KTW5_9ACTN</name>
<dbReference type="PANTHER" id="PTHR30388">
    <property type="entry name" value="ALDEHYDE OXIDOREDUCTASE MOLYBDENUM COFACTOR ASSEMBLY PROTEIN"/>
    <property type="match status" value="1"/>
</dbReference>
<dbReference type="InterPro" id="IPR027051">
    <property type="entry name" value="XdhC_Rossmann_dom"/>
</dbReference>
<gene>
    <name evidence="3" type="ORF">SAMN04488563_4304</name>
</gene>
<evidence type="ECO:0000259" key="1">
    <source>
        <dbReference type="Pfam" id="PF02625"/>
    </source>
</evidence>
<accession>A0A1H2KTW5</accession>
<evidence type="ECO:0000313" key="4">
    <source>
        <dbReference type="Proteomes" id="UP000182977"/>
    </source>
</evidence>
<organism evidence="3 4">
    <name type="scientific">Jiangella alkaliphila</name>
    <dbReference type="NCBI Taxonomy" id="419479"/>
    <lineage>
        <taxon>Bacteria</taxon>
        <taxon>Bacillati</taxon>
        <taxon>Actinomycetota</taxon>
        <taxon>Actinomycetes</taxon>
        <taxon>Jiangellales</taxon>
        <taxon>Jiangellaceae</taxon>
        <taxon>Jiangella</taxon>
    </lineage>
</organism>
<dbReference type="AlphaFoldDB" id="A0A1H2KTW5"/>
<protein>
    <submittedName>
        <fullName evidence="3">Xanthine dehydrogenase accessory factor</fullName>
    </submittedName>
</protein>
<keyword evidence="4" id="KW-1185">Reference proteome</keyword>
<evidence type="ECO:0000259" key="2">
    <source>
        <dbReference type="Pfam" id="PF13478"/>
    </source>
</evidence>
<dbReference type="PANTHER" id="PTHR30388:SF4">
    <property type="entry name" value="MOLYBDENUM COFACTOR INSERTION CHAPERONE PAOD"/>
    <property type="match status" value="1"/>
</dbReference>
<evidence type="ECO:0000313" key="3">
    <source>
        <dbReference type="EMBL" id="SDU72187.1"/>
    </source>
</evidence>